<proteinExistence type="predicted"/>
<dbReference type="EMBL" id="BQNB010016871">
    <property type="protein sequence ID" value="GJT56727.1"/>
    <property type="molecule type" value="Genomic_DNA"/>
</dbReference>
<gene>
    <name evidence="1" type="ORF">Tco_0991781</name>
</gene>
<reference evidence="1" key="2">
    <citation type="submission" date="2022-01" db="EMBL/GenBank/DDBJ databases">
        <authorList>
            <person name="Yamashiro T."/>
            <person name="Shiraishi A."/>
            <person name="Satake H."/>
            <person name="Nakayama K."/>
        </authorList>
    </citation>
    <scope>NUCLEOTIDE SEQUENCE</scope>
</reference>
<evidence type="ECO:0000313" key="2">
    <source>
        <dbReference type="Proteomes" id="UP001151760"/>
    </source>
</evidence>
<keyword evidence="2" id="KW-1185">Reference proteome</keyword>
<comment type="caution">
    <text evidence="1">The sequence shown here is derived from an EMBL/GenBank/DDBJ whole genome shotgun (WGS) entry which is preliminary data.</text>
</comment>
<evidence type="ECO:0000313" key="1">
    <source>
        <dbReference type="EMBL" id="GJT56727.1"/>
    </source>
</evidence>
<protein>
    <submittedName>
        <fullName evidence="1">Uncharacterized protein</fullName>
    </submittedName>
</protein>
<name>A0ABQ5F1Y2_9ASTR</name>
<sequence length="111" mass="12634">MFLLKRSEVIFDDDDDDDDDDDVVVVLRVIGGDSAGDVAETLRRRFVRTNIARTGYGGMGLRQECGFTYKKQWRKPTSISVMKVADNKRSLDSAALLMPYELWQLQMIKIG</sequence>
<reference evidence="1" key="1">
    <citation type="journal article" date="2022" name="Int. J. Mol. Sci.">
        <title>Draft Genome of Tanacetum Coccineum: Genomic Comparison of Closely Related Tanacetum-Family Plants.</title>
        <authorList>
            <person name="Yamashiro T."/>
            <person name="Shiraishi A."/>
            <person name="Nakayama K."/>
            <person name="Satake H."/>
        </authorList>
    </citation>
    <scope>NUCLEOTIDE SEQUENCE</scope>
</reference>
<accession>A0ABQ5F1Y2</accession>
<dbReference type="Proteomes" id="UP001151760">
    <property type="component" value="Unassembled WGS sequence"/>
</dbReference>
<organism evidence="1 2">
    <name type="scientific">Tanacetum coccineum</name>
    <dbReference type="NCBI Taxonomy" id="301880"/>
    <lineage>
        <taxon>Eukaryota</taxon>
        <taxon>Viridiplantae</taxon>
        <taxon>Streptophyta</taxon>
        <taxon>Embryophyta</taxon>
        <taxon>Tracheophyta</taxon>
        <taxon>Spermatophyta</taxon>
        <taxon>Magnoliopsida</taxon>
        <taxon>eudicotyledons</taxon>
        <taxon>Gunneridae</taxon>
        <taxon>Pentapetalae</taxon>
        <taxon>asterids</taxon>
        <taxon>campanulids</taxon>
        <taxon>Asterales</taxon>
        <taxon>Asteraceae</taxon>
        <taxon>Asteroideae</taxon>
        <taxon>Anthemideae</taxon>
        <taxon>Anthemidinae</taxon>
        <taxon>Tanacetum</taxon>
    </lineage>
</organism>